<dbReference type="EMBL" id="JADGIZ020000009">
    <property type="protein sequence ID" value="KAL2917824.1"/>
    <property type="molecule type" value="Genomic_DNA"/>
</dbReference>
<accession>A0ABR4NEC7</accession>
<proteinExistence type="predicted"/>
<evidence type="ECO:0000313" key="2">
    <source>
        <dbReference type="Proteomes" id="UP001527925"/>
    </source>
</evidence>
<evidence type="ECO:0000313" key="1">
    <source>
        <dbReference type="EMBL" id="KAL2917824.1"/>
    </source>
</evidence>
<reference evidence="1 2" key="1">
    <citation type="submission" date="2023-09" db="EMBL/GenBank/DDBJ databases">
        <title>Pangenome analysis of Batrachochytrium dendrobatidis and related Chytrids.</title>
        <authorList>
            <person name="Yacoub M.N."/>
            <person name="Stajich J.E."/>
            <person name="James T.Y."/>
        </authorList>
    </citation>
    <scope>NUCLEOTIDE SEQUENCE [LARGE SCALE GENOMIC DNA]</scope>
    <source>
        <strain evidence="1 2">JEL0888</strain>
    </source>
</reference>
<comment type="caution">
    <text evidence="1">The sequence shown here is derived from an EMBL/GenBank/DDBJ whole genome shotgun (WGS) entry which is preliminary data.</text>
</comment>
<name>A0ABR4NEC7_9FUNG</name>
<sequence length="315" mass="34429">MSRSVLDKRWTPCALLAESRIPPIWNPPFGPKAAAVQLAWADYASSDQGRGSTLTFQAAVWVLEDESTSPPDNIDFLSAQGKTAASVPLSLCRSGFRGERGTYSIYATSVVRGSSRRYRKVFANNAGYAMLTEAPIQDLVLSFGDAAGHANRIPFAAGALSYLTTYPHAVDAKFLWRLSSNTDVVQVAWATRTDRSFGHFLNVAAWVHVPPGLDRSKIKVQALITPWIRNSDGSVSRQFGTASAMSFGSKSRDAGWELWVLSPCAGDDKKRAVILDFFVTAEFGDGIVHQARRAYPGGRTVPFRMLEGSQTVQYL</sequence>
<dbReference type="Proteomes" id="UP001527925">
    <property type="component" value="Unassembled WGS sequence"/>
</dbReference>
<organism evidence="1 2">
    <name type="scientific">Polyrhizophydium stewartii</name>
    <dbReference type="NCBI Taxonomy" id="2732419"/>
    <lineage>
        <taxon>Eukaryota</taxon>
        <taxon>Fungi</taxon>
        <taxon>Fungi incertae sedis</taxon>
        <taxon>Chytridiomycota</taxon>
        <taxon>Chytridiomycota incertae sedis</taxon>
        <taxon>Chytridiomycetes</taxon>
        <taxon>Rhizophydiales</taxon>
        <taxon>Rhizophydiales incertae sedis</taxon>
        <taxon>Polyrhizophydium</taxon>
    </lineage>
</organism>
<keyword evidence="2" id="KW-1185">Reference proteome</keyword>
<protein>
    <submittedName>
        <fullName evidence="1">Uncharacterized protein</fullName>
    </submittedName>
</protein>
<gene>
    <name evidence="1" type="ORF">HK105_202697</name>
</gene>